<dbReference type="InterPro" id="IPR036866">
    <property type="entry name" value="RibonucZ/Hydroxyglut_hydro"/>
</dbReference>
<sequence>MYRILFLGVLIIMSSCTLRAAPVAPTESPQRLEGKFRNPVQMHKLGTAATLKLMWTFLFDKPDSTVPAAAVPVQALTRAQLLAAPDNSLFRLGHSTLLLKLNNEFFLTDPVFSERASPVQWAGPKRFHQPPISIADLPPIKAIILSHNHYDHLDHAAVLQLAAKTEHFVAPLGVGDTLVEWGVPKDKVQQFDWWQGTTIGGVKLVATPSQHFSGRGLFDSNQTLWASWVIDAPEVRVFFSGDSGYFDGFKQIGDKYGPFDVTMIETGAYDKLWPDVHMQPEETLQAHLDLRGKWLMPVHNGTFDLGLHAWHEPFDRITGLAAKQGVNLATPQMGEAVDLAQPKKGNKWWLAMLEEEMAK</sequence>
<feature type="chain" id="PRO_5018159415" evidence="1">
    <location>
        <begin position="21"/>
        <end position="359"/>
    </location>
</feature>
<dbReference type="PANTHER" id="PTHR15032">
    <property type="entry name" value="N-ACYL-PHOSPHATIDYLETHANOLAMINE-HYDROLYZING PHOSPHOLIPASE D"/>
    <property type="match status" value="1"/>
</dbReference>
<dbReference type="GO" id="GO:0070290">
    <property type="term" value="F:N-acylphosphatidylethanolamine-specific phospholipase D activity"/>
    <property type="evidence" value="ECO:0007669"/>
    <property type="project" value="InterPro"/>
</dbReference>
<dbReference type="Gene3D" id="3.60.15.10">
    <property type="entry name" value="Ribonuclease Z/Hydroxyacylglutathione hydrolase-like"/>
    <property type="match status" value="1"/>
</dbReference>
<keyword evidence="3" id="KW-0378">Hydrolase</keyword>
<dbReference type="PIRSF" id="PIRSF038896">
    <property type="entry name" value="NAPE-PLD"/>
    <property type="match status" value="1"/>
</dbReference>
<evidence type="ECO:0000256" key="1">
    <source>
        <dbReference type="SAM" id="SignalP"/>
    </source>
</evidence>
<dbReference type="GO" id="GO:0008270">
    <property type="term" value="F:zinc ion binding"/>
    <property type="evidence" value="ECO:0007669"/>
    <property type="project" value="InterPro"/>
</dbReference>
<dbReference type="PROSITE" id="PS51257">
    <property type="entry name" value="PROKAR_LIPOPROTEIN"/>
    <property type="match status" value="1"/>
</dbReference>
<dbReference type="Proteomes" id="UP000279594">
    <property type="component" value="Chromosome"/>
</dbReference>
<dbReference type="EMBL" id="CP033019">
    <property type="protein sequence ID" value="AYM79176.1"/>
    <property type="molecule type" value="Genomic_DNA"/>
</dbReference>
<dbReference type="InterPro" id="IPR001279">
    <property type="entry name" value="Metallo-B-lactamas"/>
</dbReference>
<dbReference type="SUPFAM" id="SSF56281">
    <property type="entry name" value="Metallo-hydrolase/oxidoreductase"/>
    <property type="match status" value="1"/>
</dbReference>
<gene>
    <name evidence="3" type="ORF">D9M09_27840</name>
</gene>
<keyword evidence="4" id="KW-1185">Reference proteome</keyword>
<evidence type="ECO:0000313" key="4">
    <source>
        <dbReference type="Proteomes" id="UP000279594"/>
    </source>
</evidence>
<evidence type="ECO:0000313" key="3">
    <source>
        <dbReference type="EMBL" id="AYM79176.1"/>
    </source>
</evidence>
<feature type="domain" description="Metallo-beta-lactamase" evidence="2">
    <location>
        <begin position="106"/>
        <end position="299"/>
    </location>
</feature>
<evidence type="ECO:0000259" key="2">
    <source>
        <dbReference type="Pfam" id="PF12706"/>
    </source>
</evidence>
<feature type="signal peptide" evidence="1">
    <location>
        <begin position="1"/>
        <end position="20"/>
    </location>
</feature>
<accession>A0A3G2EHK1</accession>
<dbReference type="GO" id="GO:0005737">
    <property type="term" value="C:cytoplasm"/>
    <property type="evidence" value="ECO:0007669"/>
    <property type="project" value="TreeGrafter"/>
</dbReference>
<dbReference type="Pfam" id="PF12706">
    <property type="entry name" value="Lactamase_B_2"/>
    <property type="match status" value="1"/>
</dbReference>
<keyword evidence="1" id="KW-0732">Signal</keyword>
<dbReference type="AlphaFoldDB" id="A0A3G2EHK1"/>
<protein>
    <submittedName>
        <fullName evidence="3">Hydrolase</fullName>
    </submittedName>
</protein>
<organism evidence="3 4">
    <name type="scientific">Janthinobacterium agaricidamnosum</name>
    <dbReference type="NCBI Taxonomy" id="55508"/>
    <lineage>
        <taxon>Bacteria</taxon>
        <taxon>Pseudomonadati</taxon>
        <taxon>Pseudomonadota</taxon>
        <taxon>Betaproteobacteria</taxon>
        <taxon>Burkholderiales</taxon>
        <taxon>Oxalobacteraceae</taxon>
        <taxon>Janthinobacterium</taxon>
    </lineage>
</organism>
<dbReference type="PANTHER" id="PTHR15032:SF4">
    <property type="entry name" value="N-ACYL-PHOSPHATIDYLETHANOLAMINE-HYDROLYZING PHOSPHOLIPASE D"/>
    <property type="match status" value="1"/>
</dbReference>
<name>A0A3G2EHK1_9BURK</name>
<reference evidence="3 4" key="1">
    <citation type="submission" date="2018-10" db="EMBL/GenBank/DDBJ databases">
        <title>Effects of UV and annual dynamics of microbial communities in freshwater RAS systems.</title>
        <authorList>
            <person name="Bekkelund A.K."/>
            <person name="Hansen B.R."/>
            <person name="Stokken H."/>
            <person name="Eriksen B.F."/>
            <person name="Kashulin N.A."/>
        </authorList>
    </citation>
    <scope>NUCLEOTIDE SEQUENCE [LARGE SCALE GENOMIC DNA]</scope>
    <source>
        <strain evidence="3 4">BHSEK</strain>
    </source>
</reference>
<proteinExistence type="predicted"/>
<dbReference type="InterPro" id="IPR024884">
    <property type="entry name" value="NAPE-PLD"/>
</dbReference>